<evidence type="ECO:0008006" key="4">
    <source>
        <dbReference type="Google" id="ProtNLM"/>
    </source>
</evidence>
<feature type="transmembrane region" description="Helical" evidence="1">
    <location>
        <begin position="91"/>
        <end position="109"/>
    </location>
</feature>
<comment type="caution">
    <text evidence="2">The sequence shown here is derived from an EMBL/GenBank/DDBJ whole genome shotgun (WGS) entry which is preliminary data.</text>
</comment>
<accession>A0ABT9BJA8</accession>
<evidence type="ECO:0000313" key="3">
    <source>
        <dbReference type="Proteomes" id="UP001241072"/>
    </source>
</evidence>
<dbReference type="RefSeq" id="WP_305001523.1">
    <property type="nucleotide sequence ID" value="NZ_JAUQUB010000001.1"/>
</dbReference>
<feature type="transmembrane region" description="Helical" evidence="1">
    <location>
        <begin position="301"/>
        <end position="320"/>
    </location>
</feature>
<feature type="transmembrane region" description="Helical" evidence="1">
    <location>
        <begin position="6"/>
        <end position="22"/>
    </location>
</feature>
<protein>
    <recommendedName>
        <fullName evidence="4">DUF2029 domain-containing protein</fullName>
    </recommendedName>
</protein>
<evidence type="ECO:0000256" key="1">
    <source>
        <dbReference type="SAM" id="Phobius"/>
    </source>
</evidence>
<feature type="transmembrane region" description="Helical" evidence="1">
    <location>
        <begin position="172"/>
        <end position="193"/>
    </location>
</feature>
<dbReference type="EMBL" id="JAUQUB010000001">
    <property type="protein sequence ID" value="MDO7881106.1"/>
    <property type="molecule type" value="Genomic_DNA"/>
</dbReference>
<keyword evidence="1" id="KW-0812">Transmembrane</keyword>
<gene>
    <name evidence="2" type="ORF">Q5716_02585</name>
</gene>
<feature type="transmembrane region" description="Helical" evidence="1">
    <location>
        <begin position="387"/>
        <end position="406"/>
    </location>
</feature>
<feature type="transmembrane region" description="Helical" evidence="1">
    <location>
        <begin position="276"/>
        <end position="294"/>
    </location>
</feature>
<feature type="transmembrane region" description="Helical" evidence="1">
    <location>
        <begin position="426"/>
        <end position="447"/>
    </location>
</feature>
<feature type="transmembrane region" description="Helical" evidence="1">
    <location>
        <begin position="231"/>
        <end position="248"/>
    </location>
</feature>
<keyword evidence="3" id="KW-1185">Reference proteome</keyword>
<proteinExistence type="predicted"/>
<feature type="transmembrane region" description="Helical" evidence="1">
    <location>
        <begin position="205"/>
        <end position="225"/>
    </location>
</feature>
<name>A0ABT9BJA8_9MICO</name>
<feature type="transmembrane region" description="Helical" evidence="1">
    <location>
        <begin position="355"/>
        <end position="375"/>
    </location>
</feature>
<feature type="transmembrane region" description="Helical" evidence="1">
    <location>
        <begin position="27"/>
        <end position="47"/>
    </location>
</feature>
<keyword evidence="1" id="KW-1133">Transmembrane helix</keyword>
<sequence>MIGILGLVLFVLLVLPIALLVWDWVPALFASALLAGLIAIVAVPLHLTTGMPMVAAWILLVAVAYAAIAAIPRLRRTLVSRVRTRPTQGQFVQLAVTAIIVMFLVALPGPPTEWDARSIWLFHASWLDAAPSAYLDAQSNPALLFSHPGYPLLAPAAVATVWSATGGENLVLGLRVIAILTTLTGALAASTALERLAPRARPGAAIPAFALFVGATVSVGGGLASSGYVDALQAGTVILLLALLIPGLGQPLGWRWASLAAVAAVAAVSVKQEGVWFALAVLLWFAVASFRQYSWPTALPFAGLGLAFVASRVFASAVGAPGESDSAGVVDRLPELLDPSSAGWATLQELAALKLGTAFIPAIVGLALLVALLLIVSPTGRSVRQSVVLAGSWVSIVAIIALTYVLGASSSRLEWWLGTSYDRITATPALILWFTAFSVIVITVSFIPRKAHTE</sequence>
<organism evidence="2 3">
    <name type="scientific">Antiquaquibacter soli</name>
    <dbReference type="NCBI Taxonomy" id="3064523"/>
    <lineage>
        <taxon>Bacteria</taxon>
        <taxon>Bacillati</taxon>
        <taxon>Actinomycetota</taxon>
        <taxon>Actinomycetes</taxon>
        <taxon>Micrococcales</taxon>
        <taxon>Microbacteriaceae</taxon>
        <taxon>Antiquaquibacter</taxon>
    </lineage>
</organism>
<keyword evidence="1" id="KW-0472">Membrane</keyword>
<dbReference type="Proteomes" id="UP001241072">
    <property type="component" value="Unassembled WGS sequence"/>
</dbReference>
<evidence type="ECO:0000313" key="2">
    <source>
        <dbReference type="EMBL" id="MDO7881106.1"/>
    </source>
</evidence>
<reference evidence="2 3" key="1">
    <citation type="submission" date="2023-07" db="EMBL/GenBank/DDBJ databases">
        <title>Protaetiibacter sp. nov WY-16 isolated from soil.</title>
        <authorList>
            <person name="Liu B."/>
            <person name="Wan Y."/>
        </authorList>
    </citation>
    <scope>NUCLEOTIDE SEQUENCE [LARGE SCALE GENOMIC DNA]</scope>
    <source>
        <strain evidence="2 3">WY-16</strain>
    </source>
</reference>
<feature type="transmembrane region" description="Helical" evidence="1">
    <location>
        <begin position="53"/>
        <end position="71"/>
    </location>
</feature>